<dbReference type="STRING" id="649761.HMPREF0973_02295"/>
<gene>
    <name evidence="3" type="ORF">HMPREF0973_02295</name>
</gene>
<dbReference type="HOGENOM" id="CLU_569681_0_0_10"/>
<feature type="transmembrane region" description="Helical" evidence="2">
    <location>
        <begin position="21"/>
        <end position="47"/>
    </location>
</feature>
<dbReference type="Pfam" id="PF13644">
    <property type="entry name" value="DKNYY"/>
    <property type="match status" value="2"/>
</dbReference>
<protein>
    <recommendedName>
        <fullName evidence="5">DKNYY family protein</fullName>
    </recommendedName>
</protein>
<evidence type="ECO:0000256" key="1">
    <source>
        <dbReference type="SAM" id="MobiDB-lite"/>
    </source>
</evidence>
<dbReference type="EMBL" id="ACVA01000053">
    <property type="protein sequence ID" value="EEX17821.1"/>
    <property type="molecule type" value="Genomic_DNA"/>
</dbReference>
<feature type="transmembrane region" description="Helical" evidence="2">
    <location>
        <begin position="59"/>
        <end position="82"/>
    </location>
</feature>
<keyword evidence="2" id="KW-1133">Transmembrane helix</keyword>
<reference evidence="3 4" key="1">
    <citation type="submission" date="2009-09" db="EMBL/GenBank/DDBJ databases">
        <authorList>
            <person name="Weinstock G."/>
            <person name="Sodergren E."/>
            <person name="Clifton S."/>
            <person name="Fulton L."/>
            <person name="Fulton B."/>
            <person name="Courtney L."/>
            <person name="Fronick C."/>
            <person name="Harrison M."/>
            <person name="Strong C."/>
            <person name="Farmer C."/>
            <person name="Delahaunty K."/>
            <person name="Markovic C."/>
            <person name="Hall O."/>
            <person name="Minx P."/>
            <person name="Tomlinson C."/>
            <person name="Mitreva M."/>
            <person name="Nelson J."/>
            <person name="Hou S."/>
            <person name="Wollam A."/>
            <person name="Pepin K.H."/>
            <person name="Johnson M."/>
            <person name="Bhonagiri V."/>
            <person name="Nash W.E."/>
            <person name="Warren W."/>
            <person name="Chinwalla A."/>
            <person name="Mardis E.R."/>
            <person name="Wilson R.K."/>
        </authorList>
    </citation>
    <scope>NUCLEOTIDE SEQUENCE [LARGE SCALE GENOMIC DNA]</scope>
    <source>
        <strain evidence="3 4">F0319</strain>
    </source>
</reference>
<dbReference type="Proteomes" id="UP000003327">
    <property type="component" value="Unassembled WGS sequence"/>
</dbReference>
<keyword evidence="4" id="KW-1185">Reference proteome</keyword>
<accession>C9MRN2</accession>
<dbReference type="RefSeq" id="WP_004383976.1">
    <property type="nucleotide sequence ID" value="NZ_GG698715.1"/>
</dbReference>
<dbReference type="eggNOG" id="ENOG5033D84">
    <property type="taxonomic scope" value="Bacteria"/>
</dbReference>
<evidence type="ECO:0000256" key="2">
    <source>
        <dbReference type="SAM" id="Phobius"/>
    </source>
</evidence>
<proteinExistence type="predicted"/>
<dbReference type="InterPro" id="IPR027375">
    <property type="entry name" value="DKNYY"/>
</dbReference>
<sequence length="479" mass="55333">MGMIDKCCSWMKRRMGGQVTVGEIFFSMLLLSLLLAWPLVALGTLFLYDRSSVPLAIDISRWVVTFVIWLYPVYIIPLLFMAKKMARKHGKASLFYIISGAPIILLALCTLLAVSPLAQELPKGADFFTYKRIGDDIDGSYSKDKNHVYYMLQEVKGADAKTFQVMTNEGDYAVDKNHVYYLGEVLKGADPTTFKVGKNGKAYDGKDYFIYGKPYHVADYKTFRMGKGNWDLDCKYAYYVGENVQEEDPKRLRISDWKSFKGLNELYAKDNKQVYFKDKVVQGADASTFFIYKDNRHVGQDKTCVYYDGQPRELKDYRLLTPSNINDNYYTYGQSVYNFELLKMPSGTDLKHLQSLDYTDWSKDLHHVYWKNKVVKGANPATFSPLPSLLLTIDSSDDINKDNDYGRDATHIYYREVMLKDADYNSFTCGWDAQEQMPFAFDKHRYYEGHPTPLIRKYRGSTNTHNQPHPQPLSEWRGE</sequence>
<feature type="transmembrane region" description="Helical" evidence="2">
    <location>
        <begin position="94"/>
        <end position="114"/>
    </location>
</feature>
<dbReference type="OrthoDB" id="2652472at2"/>
<comment type="caution">
    <text evidence="3">The sequence shown here is derived from an EMBL/GenBank/DDBJ whole genome shotgun (WGS) entry which is preliminary data.</text>
</comment>
<keyword evidence="2" id="KW-0812">Transmembrane</keyword>
<evidence type="ECO:0000313" key="4">
    <source>
        <dbReference type="Proteomes" id="UP000003327"/>
    </source>
</evidence>
<dbReference type="AlphaFoldDB" id="C9MRN2"/>
<name>C9MRN2_9BACT</name>
<evidence type="ECO:0000313" key="3">
    <source>
        <dbReference type="EMBL" id="EEX17821.1"/>
    </source>
</evidence>
<feature type="region of interest" description="Disordered" evidence="1">
    <location>
        <begin position="456"/>
        <end position="479"/>
    </location>
</feature>
<organism evidence="3 4">
    <name type="scientific">Prevotella veroralis F0319</name>
    <dbReference type="NCBI Taxonomy" id="649761"/>
    <lineage>
        <taxon>Bacteria</taxon>
        <taxon>Pseudomonadati</taxon>
        <taxon>Bacteroidota</taxon>
        <taxon>Bacteroidia</taxon>
        <taxon>Bacteroidales</taxon>
        <taxon>Prevotellaceae</taxon>
        <taxon>Prevotella</taxon>
    </lineage>
</organism>
<keyword evidence="2" id="KW-0472">Membrane</keyword>
<evidence type="ECO:0008006" key="5">
    <source>
        <dbReference type="Google" id="ProtNLM"/>
    </source>
</evidence>